<organism evidence="1 2">
    <name type="scientific">Rotaria magnacalcarata</name>
    <dbReference type="NCBI Taxonomy" id="392030"/>
    <lineage>
        <taxon>Eukaryota</taxon>
        <taxon>Metazoa</taxon>
        <taxon>Spiralia</taxon>
        <taxon>Gnathifera</taxon>
        <taxon>Rotifera</taxon>
        <taxon>Eurotatoria</taxon>
        <taxon>Bdelloidea</taxon>
        <taxon>Philodinida</taxon>
        <taxon>Philodinidae</taxon>
        <taxon>Rotaria</taxon>
    </lineage>
</organism>
<dbReference type="AlphaFoldDB" id="A0A819W8A5"/>
<dbReference type="EMBL" id="CAJOBG010004638">
    <property type="protein sequence ID" value="CAF4119797.1"/>
    <property type="molecule type" value="Genomic_DNA"/>
</dbReference>
<evidence type="ECO:0000313" key="2">
    <source>
        <dbReference type="Proteomes" id="UP000663866"/>
    </source>
</evidence>
<name>A0A819W8A5_9BILA</name>
<evidence type="ECO:0000313" key="1">
    <source>
        <dbReference type="EMBL" id="CAF4119797.1"/>
    </source>
</evidence>
<sequence length="269" mass="30759">MTTTVHHRTKKNPSLSPKDIYLASCRTDFLKLVEQAHGLNVSRLLGDLDIDSAQCLIAVDVISVIQFDTKFMGVESREYVFENGTNNLRKVVKINLERFVQQMKEVAGQVCDGKRQRSTVEDDSLSSSSSNAFAELSKRKKINVGRKIKHRTESSRKDESFSSGFYDIPPPIFFKDLSSEKQLEHNMTTAIRIDHFLTQYCCIQTKDLTKTKVTLLHDFKVHEEQLYEMLMYLRNSFGVAMKENIDKNNLTASLVKMLSGFKPIGYNQT</sequence>
<proteinExistence type="predicted"/>
<comment type="caution">
    <text evidence="1">The sequence shown here is derived from an EMBL/GenBank/DDBJ whole genome shotgun (WGS) entry which is preliminary data.</text>
</comment>
<keyword evidence="2" id="KW-1185">Reference proteome</keyword>
<accession>A0A819W8A5</accession>
<reference evidence="1" key="1">
    <citation type="submission" date="2021-02" db="EMBL/GenBank/DDBJ databases">
        <authorList>
            <person name="Nowell W R."/>
        </authorList>
    </citation>
    <scope>NUCLEOTIDE SEQUENCE</scope>
</reference>
<gene>
    <name evidence="1" type="ORF">OVN521_LOCUS21910</name>
</gene>
<protein>
    <submittedName>
        <fullName evidence="1">Uncharacterized protein</fullName>
    </submittedName>
</protein>
<dbReference type="Proteomes" id="UP000663866">
    <property type="component" value="Unassembled WGS sequence"/>
</dbReference>